<dbReference type="EMBL" id="JWZX01002613">
    <property type="protein sequence ID" value="KOO28150.1"/>
    <property type="molecule type" value="Genomic_DNA"/>
</dbReference>
<proteinExistence type="predicted"/>
<feature type="domain" description="RecF/RecN/SMC N-terminal" evidence="1">
    <location>
        <begin position="12"/>
        <end position="133"/>
    </location>
</feature>
<comment type="caution">
    <text evidence="2">The sequence shown here is derived from an EMBL/GenBank/DDBJ whole genome shotgun (WGS) entry which is preliminary data.</text>
</comment>
<gene>
    <name evidence="2" type="ORF">Ctob_009735</name>
</gene>
<dbReference type="PANTHER" id="PTHR32114">
    <property type="entry name" value="ABC TRANSPORTER ABCH.3"/>
    <property type="match status" value="1"/>
</dbReference>
<dbReference type="OrthoDB" id="431497at2759"/>
<dbReference type="InterPro" id="IPR003395">
    <property type="entry name" value="RecF/RecN/SMC_N"/>
</dbReference>
<evidence type="ECO:0000313" key="3">
    <source>
        <dbReference type="Proteomes" id="UP000037460"/>
    </source>
</evidence>
<dbReference type="Proteomes" id="UP000037460">
    <property type="component" value="Unassembled WGS sequence"/>
</dbReference>
<evidence type="ECO:0000313" key="2">
    <source>
        <dbReference type="EMBL" id="KOO28150.1"/>
    </source>
</evidence>
<dbReference type="SUPFAM" id="SSF52540">
    <property type="entry name" value="P-loop containing nucleoside triphosphate hydrolases"/>
    <property type="match status" value="1"/>
</dbReference>
<sequence>MAAPGRSSSALITELRISHLRSFGHETVIRLRAGLNVIVGANGSGKSNALDAVLFALLQEPAMLHVRSWAELTNRARVGPCAVRLTFALPSAEPRLVLMAHVKEDASRAFKLNGGTTTAAQAREALLELGIDTSVPSFCVRQHSASRPIDDAALTRLLLQASGAALWQAAAAHSRAQLVKE</sequence>
<feature type="non-terminal residue" evidence="2">
    <location>
        <position position="181"/>
    </location>
</feature>
<accession>A0A0M0JNT6</accession>
<dbReference type="Pfam" id="PF02463">
    <property type="entry name" value="SMC_N"/>
    <property type="match status" value="1"/>
</dbReference>
<dbReference type="AlphaFoldDB" id="A0A0M0JNT6"/>
<dbReference type="PANTHER" id="PTHR32114:SF2">
    <property type="entry name" value="ABC TRANSPORTER ABCH.3"/>
    <property type="match status" value="1"/>
</dbReference>
<name>A0A0M0JNT6_9EUKA</name>
<reference evidence="3" key="1">
    <citation type="journal article" date="2015" name="PLoS Genet.">
        <title>Genome Sequence and Transcriptome Analyses of Chrysochromulina tobin: Metabolic Tools for Enhanced Algal Fitness in the Prominent Order Prymnesiales (Haptophyceae).</title>
        <authorList>
            <person name="Hovde B.T."/>
            <person name="Deodato C.R."/>
            <person name="Hunsperger H.M."/>
            <person name="Ryken S.A."/>
            <person name="Yost W."/>
            <person name="Jha R.K."/>
            <person name="Patterson J."/>
            <person name="Monnat R.J. Jr."/>
            <person name="Barlow S.B."/>
            <person name="Starkenburg S.R."/>
            <person name="Cattolico R.A."/>
        </authorList>
    </citation>
    <scope>NUCLEOTIDE SEQUENCE</scope>
    <source>
        <strain evidence="3">CCMP291</strain>
    </source>
</reference>
<protein>
    <submittedName>
        <fullName evidence="2">Chromosome segregation protein related protein</fullName>
    </submittedName>
</protein>
<dbReference type="InterPro" id="IPR027417">
    <property type="entry name" value="P-loop_NTPase"/>
</dbReference>
<keyword evidence="3" id="KW-1185">Reference proteome</keyword>
<organism evidence="2 3">
    <name type="scientific">Chrysochromulina tobinii</name>
    <dbReference type="NCBI Taxonomy" id="1460289"/>
    <lineage>
        <taxon>Eukaryota</taxon>
        <taxon>Haptista</taxon>
        <taxon>Haptophyta</taxon>
        <taxon>Prymnesiophyceae</taxon>
        <taxon>Prymnesiales</taxon>
        <taxon>Chrysochromulinaceae</taxon>
        <taxon>Chrysochromulina</taxon>
    </lineage>
</organism>
<evidence type="ECO:0000259" key="1">
    <source>
        <dbReference type="Pfam" id="PF02463"/>
    </source>
</evidence>
<dbReference type="Gene3D" id="3.40.50.300">
    <property type="entry name" value="P-loop containing nucleotide triphosphate hydrolases"/>
    <property type="match status" value="1"/>
</dbReference>